<gene>
    <name evidence="10" type="ORF">CAL65_12725</name>
</gene>
<keyword evidence="3" id="KW-0328">Glycosyltransferase</keyword>
<dbReference type="RefSeq" id="WP_116303062.1">
    <property type="nucleotide sequence ID" value="NZ_NFZV01000017.1"/>
</dbReference>
<evidence type="ECO:0000256" key="4">
    <source>
        <dbReference type="ARBA" id="ARBA00022679"/>
    </source>
</evidence>
<feature type="transmembrane region" description="Helical" evidence="8">
    <location>
        <begin position="134"/>
        <end position="152"/>
    </location>
</feature>
<dbReference type="GO" id="GO:0009103">
    <property type="term" value="P:lipopolysaccharide biosynthetic process"/>
    <property type="evidence" value="ECO:0007669"/>
    <property type="project" value="UniProtKB-ARBA"/>
</dbReference>
<evidence type="ECO:0000256" key="2">
    <source>
        <dbReference type="ARBA" id="ARBA00022475"/>
    </source>
</evidence>
<evidence type="ECO:0000256" key="8">
    <source>
        <dbReference type="SAM" id="Phobius"/>
    </source>
</evidence>
<feature type="transmembrane region" description="Helical" evidence="8">
    <location>
        <begin position="201"/>
        <end position="224"/>
    </location>
</feature>
<sequence>MPRDSTLNTRLFAAACLGITLLALALRLLHIDNQPLWADEAFSFFAAHVGRWPDDFLREGNPPLYFALLKLWTSVVGESTAAIRILSALFGLGFVAAAIWTAATLFDRRTALYAGLLTAASPMAIYYAQEARAYSMLLLALMLCLGTLWRALQTHRPIAWVFFAAAATFALYSHYLALFALAPSLVAVLLQADYKRHLTPYALALLSALVALAAWLVPSLAAGAGQGEIHHWIAEVWQRTPPLGALPKSFVILGLGSHAEFAPVFLKQFSALEPNKALLYLGLGILLLLVASALAVVIKRPRHPESGATLWLLVSLCLPLLGLWLLSWVRPYYVVGRYDMIVLPAFLLLIAWGLGQLHRWGAKGAWLAVGLGATLITVTGERLYGYYAAEPVAYGPPATATAELLSHSIQENDLLLLTGMRQLPVLYELRRYGVQWQGGTSCTLPSEASFRCVTIPYDSSDFGLLLGATRDGLQPTETTSDWLQWALASHHAHHDIWLVADIFRNRASEQQLQEIRRLLHQQGYRAVTLKTTHHDLRIIQLRRSR</sequence>
<protein>
    <recommendedName>
        <fullName evidence="9">Glycosyltransferase RgtA/B/C/D-like domain-containing protein</fullName>
    </recommendedName>
</protein>
<evidence type="ECO:0000256" key="5">
    <source>
        <dbReference type="ARBA" id="ARBA00022692"/>
    </source>
</evidence>
<evidence type="ECO:0000313" key="10">
    <source>
        <dbReference type="EMBL" id="RFA35343.1"/>
    </source>
</evidence>
<keyword evidence="7 8" id="KW-0472">Membrane</keyword>
<feature type="transmembrane region" description="Helical" evidence="8">
    <location>
        <begin position="335"/>
        <end position="354"/>
    </location>
</feature>
<dbReference type="AlphaFoldDB" id="A0A3E0WT20"/>
<feature type="transmembrane region" description="Helical" evidence="8">
    <location>
        <begin position="310"/>
        <end position="329"/>
    </location>
</feature>
<feature type="domain" description="Glycosyltransferase RgtA/B/C/D-like" evidence="9">
    <location>
        <begin position="61"/>
        <end position="214"/>
    </location>
</feature>
<dbReference type="InterPro" id="IPR050297">
    <property type="entry name" value="LipidA_mod_glycosyltrf_83"/>
</dbReference>
<evidence type="ECO:0000256" key="1">
    <source>
        <dbReference type="ARBA" id="ARBA00004651"/>
    </source>
</evidence>
<feature type="transmembrane region" description="Helical" evidence="8">
    <location>
        <begin position="159"/>
        <end position="181"/>
    </location>
</feature>
<comment type="subcellular location">
    <subcellularLocation>
        <location evidence="1">Cell membrane</location>
        <topology evidence="1">Multi-pass membrane protein</topology>
    </subcellularLocation>
</comment>
<dbReference type="GO" id="GO:0005886">
    <property type="term" value="C:plasma membrane"/>
    <property type="evidence" value="ECO:0007669"/>
    <property type="project" value="UniProtKB-SubCell"/>
</dbReference>
<dbReference type="EMBL" id="NFZW01000012">
    <property type="protein sequence ID" value="RFA35343.1"/>
    <property type="molecule type" value="Genomic_DNA"/>
</dbReference>
<dbReference type="InterPro" id="IPR038731">
    <property type="entry name" value="RgtA/B/C-like"/>
</dbReference>
<accession>A0A3E0WT20</accession>
<feature type="transmembrane region" description="Helical" evidence="8">
    <location>
        <begin position="110"/>
        <end position="128"/>
    </location>
</feature>
<reference evidence="11" key="1">
    <citation type="submission" date="2017-05" db="EMBL/GenBank/DDBJ databases">
        <authorList>
            <person name="Sharma S."/>
            <person name="Sidhu C."/>
            <person name="Pinnaka A.K."/>
        </authorList>
    </citation>
    <scope>NUCLEOTIDE SEQUENCE [LARGE SCALE GENOMIC DNA]</scope>
    <source>
        <strain evidence="11">AK93</strain>
    </source>
</reference>
<dbReference type="PANTHER" id="PTHR33908">
    <property type="entry name" value="MANNOSYLTRANSFERASE YKCB-RELATED"/>
    <property type="match status" value="1"/>
</dbReference>
<name>A0A3E0WT20_9GAMM</name>
<dbReference type="Pfam" id="PF13231">
    <property type="entry name" value="PMT_2"/>
    <property type="match status" value="1"/>
</dbReference>
<evidence type="ECO:0000313" key="11">
    <source>
        <dbReference type="Proteomes" id="UP000256763"/>
    </source>
</evidence>
<evidence type="ECO:0000256" key="6">
    <source>
        <dbReference type="ARBA" id="ARBA00022989"/>
    </source>
</evidence>
<evidence type="ECO:0000259" key="9">
    <source>
        <dbReference type="Pfam" id="PF13231"/>
    </source>
</evidence>
<keyword evidence="5 8" id="KW-0812">Transmembrane</keyword>
<comment type="caution">
    <text evidence="10">The sequence shown here is derived from an EMBL/GenBank/DDBJ whole genome shotgun (WGS) entry which is preliminary data.</text>
</comment>
<keyword evidence="4" id="KW-0808">Transferase</keyword>
<evidence type="ECO:0000256" key="3">
    <source>
        <dbReference type="ARBA" id="ARBA00022676"/>
    </source>
</evidence>
<dbReference type="GO" id="GO:0016763">
    <property type="term" value="F:pentosyltransferase activity"/>
    <property type="evidence" value="ECO:0007669"/>
    <property type="project" value="TreeGrafter"/>
</dbReference>
<feature type="transmembrane region" description="Helical" evidence="8">
    <location>
        <begin position="81"/>
        <end position="103"/>
    </location>
</feature>
<dbReference type="Proteomes" id="UP000256763">
    <property type="component" value="Unassembled WGS sequence"/>
</dbReference>
<proteinExistence type="predicted"/>
<keyword evidence="6 8" id="KW-1133">Transmembrane helix</keyword>
<keyword evidence="11" id="KW-1185">Reference proteome</keyword>
<dbReference type="OrthoDB" id="139918at2"/>
<evidence type="ECO:0000256" key="7">
    <source>
        <dbReference type="ARBA" id="ARBA00023136"/>
    </source>
</evidence>
<organism evidence="10 11">
    <name type="scientific">Alkalilimnicola ehrlichii</name>
    <dbReference type="NCBI Taxonomy" id="351052"/>
    <lineage>
        <taxon>Bacteria</taxon>
        <taxon>Pseudomonadati</taxon>
        <taxon>Pseudomonadota</taxon>
        <taxon>Gammaproteobacteria</taxon>
        <taxon>Chromatiales</taxon>
        <taxon>Ectothiorhodospiraceae</taxon>
        <taxon>Alkalilimnicola</taxon>
    </lineage>
</organism>
<feature type="transmembrane region" description="Helical" evidence="8">
    <location>
        <begin position="278"/>
        <end position="298"/>
    </location>
</feature>
<dbReference type="PANTHER" id="PTHR33908:SF11">
    <property type="entry name" value="MEMBRANE PROTEIN"/>
    <property type="match status" value="1"/>
</dbReference>
<keyword evidence="2" id="KW-1003">Cell membrane</keyword>